<reference evidence="1" key="1">
    <citation type="journal article" date="2023" name="Mol. Phylogenet. Evol.">
        <title>Genome-scale phylogeny and comparative genomics of the fungal order Sordariales.</title>
        <authorList>
            <person name="Hensen N."/>
            <person name="Bonometti L."/>
            <person name="Westerberg I."/>
            <person name="Brannstrom I.O."/>
            <person name="Guillou S."/>
            <person name="Cros-Aarteil S."/>
            <person name="Calhoun S."/>
            <person name="Haridas S."/>
            <person name="Kuo A."/>
            <person name="Mondo S."/>
            <person name="Pangilinan J."/>
            <person name="Riley R."/>
            <person name="LaButti K."/>
            <person name="Andreopoulos B."/>
            <person name="Lipzen A."/>
            <person name="Chen C."/>
            <person name="Yan M."/>
            <person name="Daum C."/>
            <person name="Ng V."/>
            <person name="Clum A."/>
            <person name="Steindorff A."/>
            <person name="Ohm R.A."/>
            <person name="Martin F."/>
            <person name="Silar P."/>
            <person name="Natvig D.O."/>
            <person name="Lalanne C."/>
            <person name="Gautier V."/>
            <person name="Ament-Velasquez S.L."/>
            <person name="Kruys A."/>
            <person name="Hutchinson M.I."/>
            <person name="Powell A.J."/>
            <person name="Barry K."/>
            <person name="Miller A.N."/>
            <person name="Grigoriev I.V."/>
            <person name="Debuchy R."/>
            <person name="Gladieux P."/>
            <person name="Hiltunen Thoren M."/>
            <person name="Johannesson H."/>
        </authorList>
    </citation>
    <scope>NUCLEOTIDE SEQUENCE</scope>
    <source>
        <strain evidence="1">PSN309</strain>
    </source>
</reference>
<keyword evidence="2" id="KW-1185">Reference proteome</keyword>
<protein>
    <submittedName>
        <fullName evidence="1">Uncharacterized protein</fullName>
    </submittedName>
</protein>
<proteinExistence type="predicted"/>
<name>A0AAN7ABC9_9PEZI</name>
<evidence type="ECO:0000313" key="1">
    <source>
        <dbReference type="EMBL" id="KAK4182391.1"/>
    </source>
</evidence>
<dbReference type="AlphaFoldDB" id="A0AAN7ABC9"/>
<sequence>MRDRNIGNDGISVLETAEMICHQASIGDQTGTPSSRNELRRLRANISVELESLLNTLGISKIHRAIALFDGILALCQEYIGSLPLPHSQEDQLLLSNDWNDKGWMCPESEDYLAAEECFDKSLEIKRQWAEKDFPFEFSETLRNLVM</sequence>
<dbReference type="Proteomes" id="UP001302126">
    <property type="component" value="Unassembled WGS sequence"/>
</dbReference>
<gene>
    <name evidence="1" type="ORF">QBC35DRAFT_457339</name>
</gene>
<reference evidence="1" key="2">
    <citation type="submission" date="2023-05" db="EMBL/GenBank/DDBJ databases">
        <authorList>
            <consortium name="Lawrence Berkeley National Laboratory"/>
            <person name="Steindorff A."/>
            <person name="Hensen N."/>
            <person name="Bonometti L."/>
            <person name="Westerberg I."/>
            <person name="Brannstrom I.O."/>
            <person name="Guillou S."/>
            <person name="Cros-Aarteil S."/>
            <person name="Calhoun S."/>
            <person name="Haridas S."/>
            <person name="Kuo A."/>
            <person name="Mondo S."/>
            <person name="Pangilinan J."/>
            <person name="Riley R."/>
            <person name="Labutti K."/>
            <person name="Andreopoulos B."/>
            <person name="Lipzen A."/>
            <person name="Chen C."/>
            <person name="Yanf M."/>
            <person name="Daum C."/>
            <person name="Ng V."/>
            <person name="Clum A."/>
            <person name="Ohm R."/>
            <person name="Martin F."/>
            <person name="Silar P."/>
            <person name="Natvig D."/>
            <person name="Lalanne C."/>
            <person name="Gautier V."/>
            <person name="Ament-Velasquez S.L."/>
            <person name="Kruys A."/>
            <person name="Hutchinson M.I."/>
            <person name="Powell A.J."/>
            <person name="Barry K."/>
            <person name="Miller A.N."/>
            <person name="Grigoriev I.V."/>
            <person name="Debuchy R."/>
            <person name="Gladieux P."/>
            <person name="Thoren M.H."/>
            <person name="Johannesson H."/>
        </authorList>
    </citation>
    <scope>NUCLEOTIDE SEQUENCE</scope>
    <source>
        <strain evidence="1">PSN309</strain>
    </source>
</reference>
<comment type="caution">
    <text evidence="1">The sequence shown here is derived from an EMBL/GenBank/DDBJ whole genome shotgun (WGS) entry which is preliminary data.</text>
</comment>
<feature type="non-terminal residue" evidence="1">
    <location>
        <position position="147"/>
    </location>
</feature>
<accession>A0AAN7ABC9</accession>
<evidence type="ECO:0000313" key="2">
    <source>
        <dbReference type="Proteomes" id="UP001302126"/>
    </source>
</evidence>
<dbReference type="EMBL" id="MU864667">
    <property type="protein sequence ID" value="KAK4182391.1"/>
    <property type="molecule type" value="Genomic_DNA"/>
</dbReference>
<organism evidence="1 2">
    <name type="scientific">Podospora australis</name>
    <dbReference type="NCBI Taxonomy" id="1536484"/>
    <lineage>
        <taxon>Eukaryota</taxon>
        <taxon>Fungi</taxon>
        <taxon>Dikarya</taxon>
        <taxon>Ascomycota</taxon>
        <taxon>Pezizomycotina</taxon>
        <taxon>Sordariomycetes</taxon>
        <taxon>Sordariomycetidae</taxon>
        <taxon>Sordariales</taxon>
        <taxon>Podosporaceae</taxon>
        <taxon>Podospora</taxon>
    </lineage>
</organism>